<dbReference type="RefSeq" id="WP_123197892.1">
    <property type="nucleotide sequence ID" value="NZ_QICB01000002.1"/>
</dbReference>
<protein>
    <submittedName>
        <fullName evidence="1">Uncharacterized protein</fullName>
    </submittedName>
</protein>
<dbReference type="AlphaFoldDB" id="A0A3N0AG90"/>
<dbReference type="Proteomes" id="UP000267368">
    <property type="component" value="Unassembled WGS sequence"/>
</dbReference>
<reference evidence="2" key="1">
    <citation type="submission" date="2018-05" db="EMBL/GenBank/DDBJ databases">
        <title>Genome Sequencing of selected type strains of the family Eggerthellaceae.</title>
        <authorList>
            <person name="Danylec N."/>
            <person name="Stoll D.A."/>
            <person name="Doetsch A."/>
            <person name="Huch M."/>
        </authorList>
    </citation>
    <scope>NUCLEOTIDE SEQUENCE [LARGE SCALE GENOMIC DNA]</scope>
    <source>
        <strain evidence="2">DSM 17537</strain>
    </source>
</reference>
<sequence length="171" mass="17272">MLLNGTNLISYAERADECEFVLSGTTLDAALDLAKSPLVVTAGGKEVVRFEGYAAASVSLQGEHVKLRCVRKLDESTADAIRALEVNVSTAAACAADAKKAAKDAQDAADSANESATTATLALADLGETAGTVANAAAELGVMTATGMESVAELGATVAALQERVAALEAK</sequence>
<name>A0A3N0AG90_9ACTN</name>
<accession>A0A3N0AG90</accession>
<comment type="caution">
    <text evidence="1">The sequence shown here is derived from an EMBL/GenBank/DDBJ whole genome shotgun (WGS) entry which is preliminary data.</text>
</comment>
<proteinExistence type="predicted"/>
<gene>
    <name evidence="1" type="ORF">DMP07_04240</name>
</gene>
<evidence type="ECO:0000313" key="2">
    <source>
        <dbReference type="Proteomes" id="UP000267368"/>
    </source>
</evidence>
<dbReference type="EMBL" id="QICB01000002">
    <property type="protein sequence ID" value="RNL20793.1"/>
    <property type="molecule type" value="Genomic_DNA"/>
</dbReference>
<organism evidence="1 2">
    <name type="scientific">Slackia faecicanis</name>
    <dbReference type="NCBI Taxonomy" id="255723"/>
    <lineage>
        <taxon>Bacteria</taxon>
        <taxon>Bacillati</taxon>
        <taxon>Actinomycetota</taxon>
        <taxon>Coriobacteriia</taxon>
        <taxon>Eggerthellales</taxon>
        <taxon>Eggerthellaceae</taxon>
        <taxon>Slackia</taxon>
    </lineage>
</organism>
<evidence type="ECO:0000313" key="1">
    <source>
        <dbReference type="EMBL" id="RNL20793.1"/>
    </source>
</evidence>
<keyword evidence="2" id="KW-1185">Reference proteome</keyword>